<proteinExistence type="predicted"/>
<dbReference type="Proteomes" id="UP000760480">
    <property type="component" value="Unassembled WGS sequence"/>
</dbReference>
<keyword evidence="4" id="KW-1185">Reference proteome</keyword>
<feature type="transmembrane region" description="Helical" evidence="1">
    <location>
        <begin position="65"/>
        <end position="91"/>
    </location>
</feature>
<comment type="caution">
    <text evidence="3">The sequence shown here is derived from an EMBL/GenBank/DDBJ whole genome shotgun (WGS) entry which is preliminary data.</text>
</comment>
<dbReference type="EMBL" id="SPMZ01000030">
    <property type="protein sequence ID" value="NMQ19682.1"/>
    <property type="molecule type" value="Genomic_DNA"/>
</dbReference>
<keyword evidence="1" id="KW-1133">Transmembrane helix</keyword>
<accession>A0ABX1TLU7</accession>
<sequence>MHGMFNSQRNRLGNLNMLMLLLVAVLLIALTVVLHAMGTTYWIRYAVRRYGDHNGNFKPHTALPAVMWTAIVLILLHIVEVTLWALTYVLLPGDQLDTFEKSLYFSVVSFTTLGYGDITLTDSEWRLLSGIEALDGILLVGWSTALLFIVVQRSWKHLGPE</sequence>
<keyword evidence="3" id="KW-0813">Transport</keyword>
<feature type="domain" description="Potassium channel" evidence="2">
    <location>
        <begin position="78"/>
        <end position="152"/>
    </location>
</feature>
<reference evidence="3 4" key="1">
    <citation type="submission" date="2019-03" db="EMBL/GenBank/DDBJ databases">
        <title>Metabolic reconstructions from genomes of highly enriched 'Candidatus Accumulibacter' and 'Candidatus Competibacter' bioreactor populations.</title>
        <authorList>
            <person name="Annavajhala M.K."/>
            <person name="Welles L."/>
            <person name="Abbas B."/>
            <person name="Sorokin D."/>
            <person name="Park H."/>
            <person name="Van Loosdrecht M."/>
            <person name="Chandran K."/>
        </authorList>
    </citation>
    <scope>NUCLEOTIDE SEQUENCE [LARGE SCALE GENOMIC DNA]</scope>
    <source>
        <strain evidence="3 4">SBR_G</strain>
    </source>
</reference>
<protein>
    <submittedName>
        <fullName evidence="3">Two pore domain potassium channel family protein</fullName>
    </submittedName>
</protein>
<keyword evidence="3" id="KW-0407">Ion channel</keyword>
<evidence type="ECO:0000259" key="2">
    <source>
        <dbReference type="Pfam" id="PF07885"/>
    </source>
</evidence>
<dbReference type="Pfam" id="PF07885">
    <property type="entry name" value="Ion_trans_2"/>
    <property type="match status" value="1"/>
</dbReference>
<evidence type="ECO:0000256" key="1">
    <source>
        <dbReference type="SAM" id="Phobius"/>
    </source>
</evidence>
<keyword evidence="1" id="KW-0812">Transmembrane</keyword>
<feature type="transmembrane region" description="Helical" evidence="1">
    <location>
        <begin position="133"/>
        <end position="151"/>
    </location>
</feature>
<organism evidence="3 4">
    <name type="scientific">Candidatus Competibacter phosphatis</name>
    <dbReference type="NCBI Taxonomy" id="221280"/>
    <lineage>
        <taxon>Bacteria</taxon>
        <taxon>Pseudomonadati</taxon>
        <taxon>Pseudomonadota</taxon>
        <taxon>Gammaproteobacteria</taxon>
        <taxon>Candidatus Competibacteraceae</taxon>
        <taxon>Candidatus Competibacter</taxon>
    </lineage>
</organism>
<dbReference type="GO" id="GO:0034220">
    <property type="term" value="P:monoatomic ion transmembrane transport"/>
    <property type="evidence" value="ECO:0007669"/>
    <property type="project" value="UniProtKB-KW"/>
</dbReference>
<name>A0ABX1TLU7_9GAMM</name>
<keyword evidence="3" id="KW-0406">Ion transport</keyword>
<gene>
    <name evidence="3" type="ORF">E4P82_11015</name>
</gene>
<evidence type="ECO:0000313" key="4">
    <source>
        <dbReference type="Proteomes" id="UP000760480"/>
    </source>
</evidence>
<feature type="transmembrane region" description="Helical" evidence="1">
    <location>
        <begin position="103"/>
        <end position="121"/>
    </location>
</feature>
<keyword evidence="1" id="KW-0472">Membrane</keyword>
<dbReference type="Gene3D" id="1.10.287.70">
    <property type="match status" value="1"/>
</dbReference>
<dbReference type="InterPro" id="IPR013099">
    <property type="entry name" value="K_chnl_dom"/>
</dbReference>
<evidence type="ECO:0000313" key="3">
    <source>
        <dbReference type="EMBL" id="NMQ19682.1"/>
    </source>
</evidence>
<dbReference type="SUPFAM" id="SSF81324">
    <property type="entry name" value="Voltage-gated potassium channels"/>
    <property type="match status" value="1"/>
</dbReference>